<dbReference type="GO" id="GO:0046872">
    <property type="term" value="F:metal ion binding"/>
    <property type="evidence" value="ECO:0007669"/>
    <property type="project" value="UniProtKB-KW"/>
</dbReference>
<dbReference type="PANTHER" id="PTHR45953:SF1">
    <property type="entry name" value="IDURONATE 2-SULFATASE"/>
    <property type="match status" value="1"/>
</dbReference>
<name>A0A517MBL5_9BACT</name>
<evidence type="ECO:0000256" key="2">
    <source>
        <dbReference type="ARBA" id="ARBA00022801"/>
    </source>
</evidence>
<keyword evidence="5" id="KW-1185">Reference proteome</keyword>
<evidence type="ECO:0000313" key="5">
    <source>
        <dbReference type="Proteomes" id="UP000320672"/>
    </source>
</evidence>
<evidence type="ECO:0000313" key="4">
    <source>
        <dbReference type="EMBL" id="QDS92278.1"/>
    </source>
</evidence>
<dbReference type="EMBL" id="CP036262">
    <property type="protein sequence ID" value="QDS92278.1"/>
    <property type="molecule type" value="Genomic_DNA"/>
</dbReference>
<dbReference type="SUPFAM" id="SSF53649">
    <property type="entry name" value="Alkaline phosphatase-like"/>
    <property type="match status" value="1"/>
</dbReference>
<sequence length="499" mass="57934">MRDSGIYSWPRGLIILSGMTHPNIIFIITDQQRYDTIASLGFPHMDTPHLDRLVNEGTHFQQCHVTAASCAPARASLFKGYFPHTTGILRNADTWRRSWIEQLNDAGYHCTNIGKMHTWPFETELGFHERYVVENKDRYLEGRYFFDEWDKALRFRGLIKQQRELYRKREDYREALGAFDWELPADAHPDMFVGDMARWWIDSHPRSEPLFLQIGFPGPHPPYDPVPSYAEPYLAKDLPLLPVSDEELENQPPAFKELRQHNQDIDHDSVVLDLNPSEAQRHRQRAYYCANVTMIDEKVGQIMEALESNGYLENSIVIFTSDHGDCLTDHGHSQKWTMYDAITRVPLIVWAPPAMRTNGRFQAGRSVDGLVQQMDLGPTILEWAGIDVPGDWEARSLNGAFQETSDWQGRPYVYCEQAQDGILTGCQFMTMVRDHQFKLVHFLDEPHGQLFDLRTDPDECHNLWNHPIAAEAQARLLGELREWRIRSGLHTKNWCESWR</sequence>
<dbReference type="PANTHER" id="PTHR45953">
    <property type="entry name" value="IDURONATE 2-SULFATASE"/>
    <property type="match status" value="1"/>
</dbReference>
<accession>A0A517MBL5</accession>
<dbReference type="InterPro" id="IPR000917">
    <property type="entry name" value="Sulfatase_N"/>
</dbReference>
<dbReference type="GO" id="GO:0005737">
    <property type="term" value="C:cytoplasm"/>
    <property type="evidence" value="ECO:0007669"/>
    <property type="project" value="TreeGrafter"/>
</dbReference>
<evidence type="ECO:0000256" key="1">
    <source>
        <dbReference type="ARBA" id="ARBA00022723"/>
    </source>
</evidence>
<organism evidence="4 5">
    <name type="scientific">Roseimaritima multifibrata</name>
    <dbReference type="NCBI Taxonomy" id="1930274"/>
    <lineage>
        <taxon>Bacteria</taxon>
        <taxon>Pseudomonadati</taxon>
        <taxon>Planctomycetota</taxon>
        <taxon>Planctomycetia</taxon>
        <taxon>Pirellulales</taxon>
        <taxon>Pirellulaceae</taxon>
        <taxon>Roseimaritima</taxon>
    </lineage>
</organism>
<dbReference type="EC" id="3.1.6.1" evidence="4"/>
<dbReference type="InterPro" id="IPR017850">
    <property type="entry name" value="Alkaline_phosphatase_core_sf"/>
</dbReference>
<keyword evidence="2 4" id="KW-0378">Hydrolase</keyword>
<proteinExistence type="predicted"/>
<keyword evidence="1" id="KW-0479">Metal-binding</keyword>
<gene>
    <name evidence="4" type="ORF">FF011L_10200</name>
</gene>
<dbReference type="Proteomes" id="UP000320672">
    <property type="component" value="Chromosome"/>
</dbReference>
<dbReference type="Gene3D" id="3.40.720.10">
    <property type="entry name" value="Alkaline Phosphatase, subunit A"/>
    <property type="match status" value="1"/>
</dbReference>
<dbReference type="KEGG" id="rml:FF011L_10200"/>
<feature type="domain" description="Sulfatase N-terminal" evidence="3">
    <location>
        <begin position="22"/>
        <end position="386"/>
    </location>
</feature>
<protein>
    <submittedName>
        <fullName evidence="4">Arylsulfatase</fullName>
        <ecNumber evidence="4">3.1.6.1</ecNumber>
    </submittedName>
</protein>
<dbReference type="AlphaFoldDB" id="A0A517MBL5"/>
<reference evidence="4 5" key="1">
    <citation type="submission" date="2019-02" db="EMBL/GenBank/DDBJ databases">
        <title>Deep-cultivation of Planctomycetes and their phenomic and genomic characterization uncovers novel biology.</title>
        <authorList>
            <person name="Wiegand S."/>
            <person name="Jogler M."/>
            <person name="Boedeker C."/>
            <person name="Pinto D."/>
            <person name="Vollmers J."/>
            <person name="Rivas-Marin E."/>
            <person name="Kohn T."/>
            <person name="Peeters S.H."/>
            <person name="Heuer A."/>
            <person name="Rast P."/>
            <person name="Oberbeckmann S."/>
            <person name="Bunk B."/>
            <person name="Jeske O."/>
            <person name="Meyerdierks A."/>
            <person name="Storesund J.E."/>
            <person name="Kallscheuer N."/>
            <person name="Luecker S."/>
            <person name="Lage O.M."/>
            <person name="Pohl T."/>
            <person name="Merkel B.J."/>
            <person name="Hornburger P."/>
            <person name="Mueller R.-W."/>
            <person name="Bruemmer F."/>
            <person name="Labrenz M."/>
            <person name="Spormann A.M."/>
            <person name="Op den Camp H."/>
            <person name="Overmann J."/>
            <person name="Amann R."/>
            <person name="Jetten M.S.M."/>
            <person name="Mascher T."/>
            <person name="Medema M.H."/>
            <person name="Devos D.P."/>
            <person name="Kaster A.-K."/>
            <person name="Ovreas L."/>
            <person name="Rohde M."/>
            <person name="Galperin M.Y."/>
            <person name="Jogler C."/>
        </authorList>
    </citation>
    <scope>NUCLEOTIDE SEQUENCE [LARGE SCALE GENOMIC DNA]</scope>
    <source>
        <strain evidence="4 5">FF011L</strain>
    </source>
</reference>
<dbReference type="Pfam" id="PF00884">
    <property type="entry name" value="Sulfatase"/>
    <property type="match status" value="1"/>
</dbReference>
<evidence type="ECO:0000259" key="3">
    <source>
        <dbReference type="Pfam" id="PF00884"/>
    </source>
</evidence>
<dbReference type="RefSeq" id="WP_218933016.1">
    <property type="nucleotide sequence ID" value="NZ_CP036262.1"/>
</dbReference>
<dbReference type="GO" id="GO:0004065">
    <property type="term" value="F:arylsulfatase activity"/>
    <property type="evidence" value="ECO:0007669"/>
    <property type="project" value="UniProtKB-EC"/>
</dbReference>